<evidence type="ECO:0000313" key="2">
    <source>
        <dbReference type="Proteomes" id="UP001500889"/>
    </source>
</evidence>
<sequence>MLAVCCGFCIQLLKY</sequence>
<name>A0AAU9FC08_DROMD</name>
<evidence type="ECO:0000313" key="1">
    <source>
        <dbReference type="EMBL" id="BFF93192.1"/>
    </source>
</evidence>
<protein>
    <submittedName>
        <fullName evidence="1">Uncharacterized protein</fullName>
    </submittedName>
</protein>
<organism evidence="1 2">
    <name type="scientific">Drosophila madeirensis</name>
    <name type="common">Fruit fly</name>
    <dbReference type="NCBI Taxonomy" id="30013"/>
    <lineage>
        <taxon>Eukaryota</taxon>
        <taxon>Metazoa</taxon>
        <taxon>Ecdysozoa</taxon>
        <taxon>Arthropoda</taxon>
        <taxon>Hexapoda</taxon>
        <taxon>Insecta</taxon>
        <taxon>Pterygota</taxon>
        <taxon>Neoptera</taxon>
        <taxon>Endopterygota</taxon>
        <taxon>Diptera</taxon>
        <taxon>Brachycera</taxon>
        <taxon>Muscomorpha</taxon>
        <taxon>Ephydroidea</taxon>
        <taxon>Drosophilidae</taxon>
        <taxon>Drosophila</taxon>
        <taxon>Sophophora</taxon>
    </lineage>
</organism>
<dbReference type="EMBL" id="AP029264">
    <property type="protein sequence ID" value="BFF93192.1"/>
    <property type="molecule type" value="Genomic_DNA"/>
</dbReference>
<keyword evidence="2" id="KW-1185">Reference proteome</keyword>
<accession>A0AAU9FC08</accession>
<proteinExistence type="predicted"/>
<reference evidence="1 2" key="1">
    <citation type="submission" date="2024-02" db="EMBL/GenBank/DDBJ databases">
        <title>A chromosome-level genome assembly of Drosophila madeirensis, a fruit fly species endemic to Madeira island.</title>
        <authorList>
            <person name="Tomihara K."/>
            <person name="Llopart A."/>
            <person name="Yamamoto D."/>
        </authorList>
    </citation>
    <scope>NUCLEOTIDE SEQUENCE [LARGE SCALE GENOMIC DNA]</scope>
    <source>
        <strain evidence="1 2">RF1</strain>
    </source>
</reference>
<dbReference type="Proteomes" id="UP001500889">
    <property type="component" value="Chromosome U"/>
</dbReference>
<gene>
    <name evidence="1" type="ORF">DMAD_11087</name>
</gene>